<keyword evidence="5 6" id="KW-0143">Chaperone</keyword>
<evidence type="ECO:0000313" key="10">
    <source>
        <dbReference type="EMBL" id="SJX21721.1"/>
    </source>
</evidence>
<dbReference type="InterPro" id="IPR016148">
    <property type="entry name" value="Pili_assmbl_chaperone_C"/>
</dbReference>
<evidence type="ECO:0000256" key="2">
    <source>
        <dbReference type="ARBA" id="ARBA00007399"/>
    </source>
</evidence>
<dbReference type="GO" id="GO:0030288">
    <property type="term" value="C:outer membrane-bounded periplasmic space"/>
    <property type="evidence" value="ECO:0007669"/>
    <property type="project" value="InterPro"/>
</dbReference>
<accession>A0A1R7QBV8</accession>
<dbReference type="InterPro" id="IPR050643">
    <property type="entry name" value="Periplasmic_pilus_chap"/>
</dbReference>
<dbReference type="AlphaFoldDB" id="A0A1R7QBV8"/>
<organism evidence="10 11">
    <name type="scientific">Acinetobacter johnsonii</name>
    <dbReference type="NCBI Taxonomy" id="40214"/>
    <lineage>
        <taxon>Bacteria</taxon>
        <taxon>Pseudomonadati</taxon>
        <taxon>Pseudomonadota</taxon>
        <taxon>Gammaproteobacteria</taxon>
        <taxon>Moraxellales</taxon>
        <taxon>Moraxellaceae</taxon>
        <taxon>Acinetobacter</taxon>
    </lineage>
</organism>
<sequence length="235" mass="26434" precursor="true">MRKFSFILSIFLLSQYTNAGVSIDGTRIIFPSTAKSVSVQLRNEFATPALVQTWIDQGDMSTIPAADQIPFVLTPPLSRVESKKGQIIRIIPTGSPTLAQDRESLYWFNLLDIPPDDLANEGKNILTFNVRSRIKLFYRPTSLKMSSDKAFASVRYNYNNSTQSVTLDNPTPYFVTVTKADFKKQNQTASYTADAVMLAPFSQQTLNKFQLTFQPDQMSYTIINDLGGNQTFEVK</sequence>
<evidence type="ECO:0000256" key="6">
    <source>
        <dbReference type="RuleBase" id="RU003918"/>
    </source>
</evidence>
<proteinExistence type="inferred from homology"/>
<dbReference type="InterPro" id="IPR018046">
    <property type="entry name" value="Pili_assmbl_chaperone_CS"/>
</dbReference>
<evidence type="ECO:0000256" key="3">
    <source>
        <dbReference type="ARBA" id="ARBA00022729"/>
    </source>
</evidence>
<comment type="similarity">
    <text evidence="2 6">Belongs to the periplasmic pilus chaperone family.</text>
</comment>
<keyword evidence="3 7" id="KW-0732">Signal</keyword>
<feature type="domain" description="Pili assembly chaperone C-terminal" evidence="9">
    <location>
        <begin position="168"/>
        <end position="230"/>
    </location>
</feature>
<dbReference type="PROSITE" id="PS00635">
    <property type="entry name" value="PILI_CHAPERONE"/>
    <property type="match status" value="1"/>
</dbReference>
<dbReference type="InterPro" id="IPR016147">
    <property type="entry name" value="Pili_assmbl_chaperone_N"/>
</dbReference>
<keyword evidence="4" id="KW-0574">Periplasm</keyword>
<dbReference type="InterPro" id="IPR001829">
    <property type="entry name" value="Pili_assmbl_chaperone_bac"/>
</dbReference>
<dbReference type="SUPFAM" id="SSF49354">
    <property type="entry name" value="PapD-like"/>
    <property type="match status" value="1"/>
</dbReference>
<evidence type="ECO:0000259" key="9">
    <source>
        <dbReference type="Pfam" id="PF02753"/>
    </source>
</evidence>
<feature type="domain" description="Pili assembly chaperone N-terminal" evidence="8">
    <location>
        <begin position="20"/>
        <end position="143"/>
    </location>
</feature>
<gene>
    <name evidence="10" type="primary">ecpD</name>
    <name evidence="10" type="ORF">ACNJC6_01341</name>
</gene>
<dbReference type="InterPro" id="IPR008962">
    <property type="entry name" value="PapD-like_sf"/>
</dbReference>
<dbReference type="InterPro" id="IPR036316">
    <property type="entry name" value="Pili_assmbl_chap_C_dom_sf"/>
</dbReference>
<dbReference type="GO" id="GO:0071555">
    <property type="term" value="P:cell wall organization"/>
    <property type="evidence" value="ECO:0007669"/>
    <property type="project" value="InterPro"/>
</dbReference>
<dbReference type="PRINTS" id="PR00969">
    <property type="entry name" value="CHAPERONPILI"/>
</dbReference>
<dbReference type="Pfam" id="PF02753">
    <property type="entry name" value="PapD_C"/>
    <property type="match status" value="1"/>
</dbReference>
<evidence type="ECO:0000256" key="5">
    <source>
        <dbReference type="ARBA" id="ARBA00023186"/>
    </source>
</evidence>
<protein>
    <submittedName>
        <fullName evidence="10">Chaperone protein EcpD</fullName>
    </submittedName>
</protein>
<dbReference type="Proteomes" id="UP000196240">
    <property type="component" value="Unassembled WGS sequence"/>
</dbReference>
<dbReference type="SUPFAM" id="SSF49584">
    <property type="entry name" value="Periplasmic chaperone C-domain"/>
    <property type="match status" value="1"/>
</dbReference>
<evidence type="ECO:0000259" key="8">
    <source>
        <dbReference type="Pfam" id="PF00345"/>
    </source>
</evidence>
<evidence type="ECO:0000256" key="1">
    <source>
        <dbReference type="ARBA" id="ARBA00004418"/>
    </source>
</evidence>
<dbReference type="PANTHER" id="PTHR30251:SF10">
    <property type="entry name" value="FIMBRIAL CHAPERONE YEHC-RELATED"/>
    <property type="match status" value="1"/>
</dbReference>
<dbReference type="Pfam" id="PF00345">
    <property type="entry name" value="PapD_N"/>
    <property type="match status" value="1"/>
</dbReference>
<dbReference type="RefSeq" id="WP_087012011.1">
    <property type="nucleotide sequence ID" value="NZ_FUUY01000003.1"/>
</dbReference>
<evidence type="ECO:0000256" key="7">
    <source>
        <dbReference type="SAM" id="SignalP"/>
    </source>
</evidence>
<comment type="subcellular location">
    <subcellularLocation>
        <location evidence="1 6">Periplasm</location>
    </subcellularLocation>
</comment>
<dbReference type="EMBL" id="FUUY01000003">
    <property type="protein sequence ID" value="SJX21721.1"/>
    <property type="molecule type" value="Genomic_DNA"/>
</dbReference>
<name>A0A1R7QBV8_ACIJO</name>
<evidence type="ECO:0000313" key="11">
    <source>
        <dbReference type="Proteomes" id="UP000196240"/>
    </source>
</evidence>
<feature type="chain" id="PRO_5012119537" evidence="7">
    <location>
        <begin position="20"/>
        <end position="235"/>
    </location>
</feature>
<dbReference type="PANTHER" id="PTHR30251">
    <property type="entry name" value="PILUS ASSEMBLY CHAPERONE"/>
    <property type="match status" value="1"/>
</dbReference>
<evidence type="ECO:0000256" key="4">
    <source>
        <dbReference type="ARBA" id="ARBA00022764"/>
    </source>
</evidence>
<dbReference type="Gene3D" id="2.60.40.10">
    <property type="entry name" value="Immunoglobulins"/>
    <property type="match status" value="2"/>
</dbReference>
<dbReference type="InterPro" id="IPR013783">
    <property type="entry name" value="Ig-like_fold"/>
</dbReference>
<reference evidence="10 11" key="1">
    <citation type="submission" date="2017-02" db="EMBL/GenBank/DDBJ databases">
        <authorList>
            <person name="Peterson S.W."/>
        </authorList>
    </citation>
    <scope>NUCLEOTIDE SEQUENCE [LARGE SCALE GENOMIC DNA]</scope>
    <source>
        <strain evidence="10">C6</strain>
    </source>
</reference>
<feature type="signal peptide" evidence="7">
    <location>
        <begin position="1"/>
        <end position="19"/>
    </location>
</feature>